<dbReference type="Pfam" id="PF21530">
    <property type="entry name" value="Pif1_2B_dom"/>
    <property type="match status" value="1"/>
</dbReference>
<reference evidence="2" key="2">
    <citation type="submission" date="2022-06" db="UniProtKB">
        <authorList>
            <consortium name="EnsemblMetazoa"/>
        </authorList>
    </citation>
    <scope>IDENTIFICATION</scope>
    <source>
        <strain evidence="2">DF5081</strain>
    </source>
</reference>
<feature type="domain" description="DNA helicase Pif1-like 2B" evidence="1">
    <location>
        <begin position="22"/>
        <end position="61"/>
    </location>
</feature>
<keyword evidence="3" id="KW-1185">Reference proteome</keyword>
<dbReference type="EnsemblMetazoa" id="CJA21330.1">
    <property type="protein sequence ID" value="CJA21330.1"/>
    <property type="gene ID" value="WBGene00176902"/>
</dbReference>
<organism evidence="2 3">
    <name type="scientific">Caenorhabditis japonica</name>
    <dbReference type="NCBI Taxonomy" id="281687"/>
    <lineage>
        <taxon>Eukaryota</taxon>
        <taxon>Metazoa</taxon>
        <taxon>Ecdysozoa</taxon>
        <taxon>Nematoda</taxon>
        <taxon>Chromadorea</taxon>
        <taxon>Rhabditida</taxon>
        <taxon>Rhabditina</taxon>
        <taxon>Rhabditomorpha</taxon>
        <taxon>Rhabditoidea</taxon>
        <taxon>Rhabditidae</taxon>
        <taxon>Peloderinae</taxon>
        <taxon>Caenorhabditis</taxon>
    </lineage>
</organism>
<evidence type="ECO:0000313" key="2">
    <source>
        <dbReference type="EnsemblMetazoa" id="CJA21330.1"/>
    </source>
</evidence>
<proteinExistence type="predicted"/>
<sequence>MFIQYIGSRNVCHESTNKYMTTDFLSSVRLRRKVGSVVMLLRNLDVSSGMCNGTRFIVKELIICYDDKNLPFRVKSTQFPVKLAFSISINKAQGQSFGRVELHLPEDVFFCSLTDIRCCFPRWIKE</sequence>
<dbReference type="InterPro" id="IPR049163">
    <property type="entry name" value="Pif1-like_2B_dom"/>
</dbReference>
<dbReference type="GO" id="GO:0006260">
    <property type="term" value="P:DNA replication"/>
    <property type="evidence" value="ECO:0007669"/>
    <property type="project" value="TreeGrafter"/>
</dbReference>
<name>A0A8R1I636_CAEJA</name>
<dbReference type="SUPFAM" id="SSF52540">
    <property type="entry name" value="P-loop containing nucleoside triphosphate hydrolases"/>
    <property type="match status" value="1"/>
</dbReference>
<dbReference type="GO" id="GO:0005657">
    <property type="term" value="C:replication fork"/>
    <property type="evidence" value="ECO:0007669"/>
    <property type="project" value="TreeGrafter"/>
</dbReference>
<protein>
    <submittedName>
        <fullName evidence="2">ATP-dependent DNA helicase</fullName>
    </submittedName>
</protein>
<dbReference type="AlphaFoldDB" id="A0A8R1I636"/>
<evidence type="ECO:0000313" key="3">
    <source>
        <dbReference type="Proteomes" id="UP000005237"/>
    </source>
</evidence>
<accession>A0A8R1I636</accession>
<dbReference type="Proteomes" id="UP000005237">
    <property type="component" value="Unassembled WGS sequence"/>
</dbReference>
<dbReference type="PANTHER" id="PTHR23274:SF48">
    <property type="entry name" value="ATP-DEPENDENT DNA HELICASE"/>
    <property type="match status" value="1"/>
</dbReference>
<dbReference type="PANTHER" id="PTHR23274">
    <property type="entry name" value="DNA HELICASE-RELATED"/>
    <property type="match status" value="1"/>
</dbReference>
<reference evidence="3" key="1">
    <citation type="submission" date="2010-08" db="EMBL/GenBank/DDBJ databases">
        <authorList>
            <consortium name="Caenorhabditis japonica Sequencing Consortium"/>
            <person name="Wilson R.K."/>
        </authorList>
    </citation>
    <scope>NUCLEOTIDE SEQUENCE [LARGE SCALE GENOMIC DNA]</scope>
    <source>
        <strain evidence="3">DF5081</strain>
    </source>
</reference>
<evidence type="ECO:0000259" key="1">
    <source>
        <dbReference type="Pfam" id="PF21530"/>
    </source>
</evidence>
<dbReference type="InterPro" id="IPR027417">
    <property type="entry name" value="P-loop_NTPase"/>
</dbReference>